<keyword evidence="1" id="KW-0472">Membrane</keyword>
<evidence type="ECO:0000313" key="2">
    <source>
        <dbReference type="EMBL" id="KOF86516.1"/>
    </source>
</evidence>
<evidence type="ECO:0000256" key="1">
    <source>
        <dbReference type="SAM" id="Phobius"/>
    </source>
</evidence>
<reference evidence="2" key="1">
    <citation type="submission" date="2015-07" db="EMBL/GenBank/DDBJ databases">
        <title>MeaNS - Measles Nucleotide Surveillance Program.</title>
        <authorList>
            <person name="Tran T."/>
            <person name="Druce J."/>
        </authorList>
    </citation>
    <scope>NUCLEOTIDE SEQUENCE</scope>
    <source>
        <strain evidence="2">UCB-OBI-ISO-001</strain>
        <tissue evidence="2">Gonad</tissue>
    </source>
</reference>
<dbReference type="AlphaFoldDB" id="A0A0L8HB63"/>
<accession>A0A0L8HB63</accession>
<dbReference type="EMBL" id="KQ418623">
    <property type="protein sequence ID" value="KOF86516.1"/>
    <property type="molecule type" value="Genomic_DNA"/>
</dbReference>
<sequence>MVCSRLVYFIFCSLIVLFIYLLLVCWLINIHLWIWYTYDTANIYCSILLKLSKLHRKSCSLSFFSLSLDSSLPFFLDLRGKQ</sequence>
<protein>
    <submittedName>
        <fullName evidence="2">Uncharacterized protein</fullName>
    </submittedName>
</protein>
<name>A0A0L8HB63_OCTBM</name>
<organism evidence="2">
    <name type="scientific">Octopus bimaculoides</name>
    <name type="common">California two-spotted octopus</name>
    <dbReference type="NCBI Taxonomy" id="37653"/>
    <lineage>
        <taxon>Eukaryota</taxon>
        <taxon>Metazoa</taxon>
        <taxon>Spiralia</taxon>
        <taxon>Lophotrochozoa</taxon>
        <taxon>Mollusca</taxon>
        <taxon>Cephalopoda</taxon>
        <taxon>Coleoidea</taxon>
        <taxon>Octopodiformes</taxon>
        <taxon>Octopoda</taxon>
        <taxon>Incirrata</taxon>
        <taxon>Octopodidae</taxon>
        <taxon>Octopus</taxon>
    </lineage>
</organism>
<gene>
    <name evidence="2" type="ORF">OCBIM_22018477mg</name>
</gene>
<proteinExistence type="predicted"/>
<feature type="transmembrane region" description="Helical" evidence="1">
    <location>
        <begin position="6"/>
        <end position="38"/>
    </location>
</feature>
<keyword evidence="1" id="KW-0812">Transmembrane</keyword>
<keyword evidence="1" id="KW-1133">Transmembrane helix</keyword>